<comment type="caution">
    <text evidence="5">The sequence shown here is derived from an EMBL/GenBank/DDBJ whole genome shotgun (WGS) entry which is preliminary data.</text>
</comment>
<evidence type="ECO:0000259" key="3">
    <source>
        <dbReference type="Pfam" id="PF00534"/>
    </source>
</evidence>
<reference evidence="5 6" key="1">
    <citation type="submission" date="2023-11" db="EMBL/GenBank/DDBJ databases">
        <title>Paucibacter sp. nov., isolated from fresh soil in Korea.</title>
        <authorList>
            <person name="Le N.T.T."/>
        </authorList>
    </citation>
    <scope>NUCLEOTIDE SEQUENCE [LARGE SCALE GENOMIC DNA]</scope>
    <source>
        <strain evidence="5 6">R3-3</strain>
    </source>
</reference>
<dbReference type="EMBL" id="JAXCLA010000012">
    <property type="protein sequence ID" value="MDY0748771.1"/>
    <property type="molecule type" value="Genomic_DNA"/>
</dbReference>
<proteinExistence type="predicted"/>
<gene>
    <name evidence="5" type="ORF">SNE35_30010</name>
</gene>
<dbReference type="InterPro" id="IPR028098">
    <property type="entry name" value="Glyco_trans_4-like_N"/>
</dbReference>
<dbReference type="PANTHER" id="PTHR12526">
    <property type="entry name" value="GLYCOSYLTRANSFERASE"/>
    <property type="match status" value="1"/>
</dbReference>
<accession>A0ABU5DSL8</accession>
<keyword evidence="2 5" id="KW-0808">Transferase</keyword>
<dbReference type="Gene3D" id="3.40.50.2000">
    <property type="entry name" value="Glycogen Phosphorylase B"/>
    <property type="match status" value="2"/>
</dbReference>
<dbReference type="Pfam" id="PF13579">
    <property type="entry name" value="Glyco_trans_4_4"/>
    <property type="match status" value="1"/>
</dbReference>
<dbReference type="Pfam" id="PF00534">
    <property type="entry name" value="Glycos_transf_1"/>
    <property type="match status" value="1"/>
</dbReference>
<sequence length="368" mass="39393">MRLAVVVPGGVDRTGEQRVIPTLLALLERLARRHDVQVFALRQEAQPGRWMLRGCTIHNIGAHGRFSALRTAAAIVGEHRRAPFDLVQSIWSGEPGLAGVLAARWLWLPCCVHLAGGELVALHDIGYGGRLGWRGRAREALVLRGASVLSAASAPMLDQLRELGLPARRIPLGVDLQAWPPMPPRRRQPGEPLRLIHVASLNRVKDQPTLLRAMALLDGAGVDFELDIVGEDTLGGEIQALAVKLGLAQRVRFHGFATQAMLRPRVAAAHLLVMSSRHEAGPLALLEAAALGVPCVGTAVGHIAEWAPDAAAAVPIGDADALAAAITQLGRDEDGRLRLAAAAQQWALHEDADHTGALFEQLHQEFAG</sequence>
<feature type="domain" description="Glycosyl transferase family 1" evidence="3">
    <location>
        <begin position="188"/>
        <end position="346"/>
    </location>
</feature>
<protein>
    <submittedName>
        <fullName evidence="5">Glycosyltransferase family 4 protein</fullName>
        <ecNumber evidence="5">2.4.-.-</ecNumber>
    </submittedName>
</protein>
<keyword evidence="1 5" id="KW-0328">Glycosyltransferase</keyword>
<dbReference type="GO" id="GO:0016757">
    <property type="term" value="F:glycosyltransferase activity"/>
    <property type="evidence" value="ECO:0007669"/>
    <property type="project" value="UniProtKB-KW"/>
</dbReference>
<dbReference type="SUPFAM" id="SSF53756">
    <property type="entry name" value="UDP-Glycosyltransferase/glycogen phosphorylase"/>
    <property type="match status" value="1"/>
</dbReference>
<dbReference type="CDD" id="cd03801">
    <property type="entry name" value="GT4_PimA-like"/>
    <property type="match status" value="1"/>
</dbReference>
<evidence type="ECO:0000313" key="5">
    <source>
        <dbReference type="EMBL" id="MDY0748771.1"/>
    </source>
</evidence>
<name>A0ABU5DSL8_9BURK</name>
<evidence type="ECO:0000313" key="6">
    <source>
        <dbReference type="Proteomes" id="UP001285263"/>
    </source>
</evidence>
<feature type="domain" description="Glycosyltransferase subfamily 4-like N-terminal" evidence="4">
    <location>
        <begin position="22"/>
        <end position="170"/>
    </location>
</feature>
<keyword evidence="6" id="KW-1185">Reference proteome</keyword>
<dbReference type="PANTHER" id="PTHR12526:SF510">
    <property type="entry name" value="D-INOSITOL 3-PHOSPHATE GLYCOSYLTRANSFERASE"/>
    <property type="match status" value="1"/>
</dbReference>
<dbReference type="EC" id="2.4.-.-" evidence="5"/>
<dbReference type="Proteomes" id="UP001285263">
    <property type="component" value="Unassembled WGS sequence"/>
</dbReference>
<dbReference type="InterPro" id="IPR001296">
    <property type="entry name" value="Glyco_trans_1"/>
</dbReference>
<organism evidence="5 6">
    <name type="scientific">Roseateles agri</name>
    <dbReference type="NCBI Taxonomy" id="3098619"/>
    <lineage>
        <taxon>Bacteria</taxon>
        <taxon>Pseudomonadati</taxon>
        <taxon>Pseudomonadota</taxon>
        <taxon>Betaproteobacteria</taxon>
        <taxon>Burkholderiales</taxon>
        <taxon>Sphaerotilaceae</taxon>
        <taxon>Roseateles</taxon>
    </lineage>
</organism>
<dbReference type="RefSeq" id="WP_320426742.1">
    <property type="nucleotide sequence ID" value="NZ_JAXCLA010000012.1"/>
</dbReference>
<evidence type="ECO:0000256" key="2">
    <source>
        <dbReference type="ARBA" id="ARBA00022679"/>
    </source>
</evidence>
<evidence type="ECO:0000256" key="1">
    <source>
        <dbReference type="ARBA" id="ARBA00022676"/>
    </source>
</evidence>
<evidence type="ECO:0000259" key="4">
    <source>
        <dbReference type="Pfam" id="PF13579"/>
    </source>
</evidence>